<comment type="caution">
    <text evidence="1">The sequence shown here is derived from an EMBL/GenBank/DDBJ whole genome shotgun (WGS) entry which is preliminary data.</text>
</comment>
<reference evidence="1" key="1">
    <citation type="submission" date="2019-03" db="EMBL/GenBank/DDBJ databases">
        <title>Single cell metagenomics reveals metabolic interactions within the superorganism composed of flagellate Streblomastix strix and complex community of Bacteroidetes bacteria on its surface.</title>
        <authorList>
            <person name="Treitli S.C."/>
            <person name="Kolisko M."/>
            <person name="Husnik F."/>
            <person name="Keeling P."/>
            <person name="Hampl V."/>
        </authorList>
    </citation>
    <scope>NUCLEOTIDE SEQUENCE</scope>
    <source>
        <strain evidence="1">STM</strain>
    </source>
</reference>
<evidence type="ECO:0000313" key="1">
    <source>
        <dbReference type="EMBL" id="KAA6328556.1"/>
    </source>
</evidence>
<protein>
    <submittedName>
        <fullName evidence="1">Uncharacterized protein</fullName>
    </submittedName>
</protein>
<gene>
    <name evidence="1" type="ORF">EZS27_022558</name>
</gene>
<dbReference type="InterPro" id="IPR014948">
    <property type="entry name" value="BrxA"/>
</dbReference>
<dbReference type="InterPro" id="IPR023137">
    <property type="entry name" value="BrxA_sf"/>
</dbReference>
<dbReference type="Gene3D" id="1.10.3540.10">
    <property type="entry name" value="uncharacterized protein from magnetospirillum magneticum domain"/>
    <property type="match status" value="1"/>
</dbReference>
<dbReference type="Pfam" id="PF08849">
    <property type="entry name" value="BrxA"/>
    <property type="match status" value="1"/>
</dbReference>
<organism evidence="1">
    <name type="scientific">termite gut metagenome</name>
    <dbReference type="NCBI Taxonomy" id="433724"/>
    <lineage>
        <taxon>unclassified sequences</taxon>
        <taxon>metagenomes</taxon>
        <taxon>organismal metagenomes</taxon>
    </lineage>
</organism>
<name>A0A5J4R3R8_9ZZZZ</name>
<dbReference type="EMBL" id="SNRY01001799">
    <property type="protein sequence ID" value="KAA6328556.1"/>
    <property type="molecule type" value="Genomic_DNA"/>
</dbReference>
<accession>A0A5J4R3R8</accession>
<dbReference type="AlphaFoldDB" id="A0A5J4R3R8"/>
<sequence>MRNSTYSASFTAGSLLWREFVALLSLLKNPQSQWLLKEEIEKNKCIKINAESSRKRVIAEIQKRYVTMGSGFWNFFVNRNEAEQKPLLFYVCLKAYKLLFDFHFHVTLPLWRSSNLVVDAYLYQMELNEIGGKDDFVYGWSDTTKQKCLSVYLKMIKDIDMLHPETFQLNKIYAANNFFQYFVSVREPWFLDACFLSEADKNQIIASAL</sequence>
<proteinExistence type="predicted"/>